<dbReference type="InterPro" id="IPR036188">
    <property type="entry name" value="FAD/NAD-bd_sf"/>
</dbReference>
<dbReference type="Pfam" id="PF01266">
    <property type="entry name" value="DAO"/>
    <property type="match status" value="1"/>
</dbReference>
<evidence type="ECO:0000256" key="2">
    <source>
        <dbReference type="ARBA" id="ARBA00010989"/>
    </source>
</evidence>
<name>A0AAN5CMN6_9BILA</name>
<evidence type="ECO:0000256" key="3">
    <source>
        <dbReference type="ARBA" id="ARBA00022630"/>
    </source>
</evidence>
<accession>A0AAN5CMN6</accession>
<dbReference type="GO" id="GO:0005777">
    <property type="term" value="C:peroxisome"/>
    <property type="evidence" value="ECO:0007669"/>
    <property type="project" value="TreeGrafter"/>
</dbReference>
<comment type="caution">
    <text evidence="7">The sequence shown here is derived from an EMBL/GenBank/DDBJ whole genome shotgun (WGS) entry which is preliminary data.</text>
</comment>
<keyword evidence="4" id="KW-0274">FAD</keyword>
<keyword evidence="5" id="KW-0560">Oxidoreductase</keyword>
<organism evidence="7 8">
    <name type="scientific">Pristionchus mayeri</name>
    <dbReference type="NCBI Taxonomy" id="1317129"/>
    <lineage>
        <taxon>Eukaryota</taxon>
        <taxon>Metazoa</taxon>
        <taxon>Ecdysozoa</taxon>
        <taxon>Nematoda</taxon>
        <taxon>Chromadorea</taxon>
        <taxon>Rhabditida</taxon>
        <taxon>Rhabditina</taxon>
        <taxon>Diplogasteromorpha</taxon>
        <taxon>Diplogasteroidea</taxon>
        <taxon>Neodiplogasteridae</taxon>
        <taxon>Pristionchus</taxon>
    </lineage>
</organism>
<dbReference type="GO" id="GO:0050031">
    <property type="term" value="F:L-pipecolate oxidase activity"/>
    <property type="evidence" value="ECO:0007669"/>
    <property type="project" value="TreeGrafter"/>
</dbReference>
<keyword evidence="3" id="KW-0285">Flavoprotein</keyword>
<sequence>AEMSVQEFDAIVVGAGIIGSTTAYHLQKARKKTLLIEQFTLGHSNGSSHGKSRITKHAHGDKAYVALVRDATAQIRELEKKRGEELVIVSDKGGVIYGSKENLAKNAAALKQFNLDCELLIAEEARNRFPLYNYDEYSTLVDPLAGVILANKWLAAFHDEYLKAGGTVSEHTLVRSFKEESDSVLLHTCKGDFRAPKVVFALGTWINKLLPDLPVKGQTQILSVCYWAPKDPKDIPLVDPKKYPVQLVYQPDGRCFFSMGSVDVPGAVKFMLHGGQNHHDTDVDAGDIHERFVEDVRKHIANHVPFLDTVNGPVKVERCKYTMSPDEHFVIDYLPGSKNIQVAGCMSGAGFKNSPGVGRAVAQRAMGEKPFTDLSFFSLDRFKERDSHL</sequence>
<dbReference type="PANTHER" id="PTHR10961:SF46">
    <property type="entry name" value="PEROXISOMAL SARCOSINE OXIDASE"/>
    <property type="match status" value="1"/>
</dbReference>
<evidence type="ECO:0000256" key="4">
    <source>
        <dbReference type="ARBA" id="ARBA00022827"/>
    </source>
</evidence>
<feature type="domain" description="FAD dependent oxidoreductase" evidence="6">
    <location>
        <begin position="9"/>
        <end position="364"/>
    </location>
</feature>
<dbReference type="EMBL" id="BTRK01000004">
    <property type="protein sequence ID" value="GMR47253.1"/>
    <property type="molecule type" value="Genomic_DNA"/>
</dbReference>
<dbReference type="AlphaFoldDB" id="A0AAN5CMN6"/>
<protein>
    <recommendedName>
        <fullName evidence="6">FAD dependent oxidoreductase domain-containing protein</fullName>
    </recommendedName>
</protein>
<dbReference type="InterPro" id="IPR006076">
    <property type="entry name" value="FAD-dep_OxRdtase"/>
</dbReference>
<dbReference type="SUPFAM" id="SSF51905">
    <property type="entry name" value="FAD/NAD(P)-binding domain"/>
    <property type="match status" value="1"/>
</dbReference>
<dbReference type="SUPFAM" id="SSF54373">
    <property type="entry name" value="FAD-linked reductases, C-terminal domain"/>
    <property type="match status" value="1"/>
</dbReference>
<evidence type="ECO:0000313" key="8">
    <source>
        <dbReference type="Proteomes" id="UP001328107"/>
    </source>
</evidence>
<dbReference type="Gene3D" id="3.30.9.10">
    <property type="entry name" value="D-Amino Acid Oxidase, subunit A, domain 2"/>
    <property type="match status" value="1"/>
</dbReference>
<gene>
    <name evidence="7" type="ORF">PMAYCL1PPCAC_17448</name>
</gene>
<dbReference type="GO" id="GO:0050660">
    <property type="term" value="F:flavin adenine dinucleotide binding"/>
    <property type="evidence" value="ECO:0007669"/>
    <property type="project" value="InterPro"/>
</dbReference>
<reference evidence="8" key="1">
    <citation type="submission" date="2022-10" db="EMBL/GenBank/DDBJ databases">
        <title>Genome assembly of Pristionchus species.</title>
        <authorList>
            <person name="Yoshida K."/>
            <person name="Sommer R.J."/>
        </authorList>
    </citation>
    <scope>NUCLEOTIDE SEQUENCE [LARGE SCALE GENOMIC DNA]</scope>
    <source>
        <strain evidence="8">RS5460</strain>
    </source>
</reference>
<evidence type="ECO:0000313" key="7">
    <source>
        <dbReference type="EMBL" id="GMR47253.1"/>
    </source>
</evidence>
<dbReference type="PANTHER" id="PTHR10961">
    <property type="entry name" value="PEROXISOMAL SARCOSINE OXIDASE"/>
    <property type="match status" value="1"/>
</dbReference>
<dbReference type="GO" id="GO:0033514">
    <property type="term" value="P:L-lysine catabolic process to acetyl-CoA via L-pipecolate"/>
    <property type="evidence" value="ECO:0007669"/>
    <property type="project" value="TreeGrafter"/>
</dbReference>
<dbReference type="GO" id="GO:0008115">
    <property type="term" value="F:sarcosine oxidase activity"/>
    <property type="evidence" value="ECO:0007669"/>
    <property type="project" value="TreeGrafter"/>
</dbReference>
<comment type="similarity">
    <text evidence="2">Belongs to the MSOX/MTOX family.</text>
</comment>
<proteinExistence type="inferred from homology"/>
<dbReference type="Gene3D" id="3.50.50.60">
    <property type="entry name" value="FAD/NAD(P)-binding domain"/>
    <property type="match status" value="1"/>
</dbReference>
<keyword evidence="8" id="KW-1185">Reference proteome</keyword>
<comment type="cofactor">
    <cofactor evidence="1">
        <name>FAD</name>
        <dbReference type="ChEBI" id="CHEBI:57692"/>
    </cofactor>
</comment>
<evidence type="ECO:0000256" key="5">
    <source>
        <dbReference type="ARBA" id="ARBA00023002"/>
    </source>
</evidence>
<evidence type="ECO:0000256" key="1">
    <source>
        <dbReference type="ARBA" id="ARBA00001974"/>
    </source>
</evidence>
<dbReference type="Proteomes" id="UP001328107">
    <property type="component" value="Unassembled WGS sequence"/>
</dbReference>
<feature type="non-terminal residue" evidence="7">
    <location>
        <position position="1"/>
    </location>
</feature>
<dbReference type="InterPro" id="IPR045170">
    <property type="entry name" value="MTOX"/>
</dbReference>
<evidence type="ECO:0000259" key="6">
    <source>
        <dbReference type="Pfam" id="PF01266"/>
    </source>
</evidence>